<dbReference type="Gene3D" id="4.10.60.10">
    <property type="entry name" value="Zinc finger, CCHC-type"/>
    <property type="match status" value="1"/>
</dbReference>
<reference evidence="4 5" key="1">
    <citation type="submission" date="2021-06" db="EMBL/GenBank/DDBJ databases">
        <title>Caerostris darwini draft genome.</title>
        <authorList>
            <person name="Kono N."/>
            <person name="Arakawa K."/>
        </authorList>
    </citation>
    <scope>NUCLEOTIDE SEQUENCE [LARGE SCALE GENOMIC DNA]</scope>
</reference>
<proteinExistence type="predicted"/>
<protein>
    <recommendedName>
        <fullName evidence="3">CCHC-type domain-containing protein</fullName>
    </recommendedName>
</protein>
<evidence type="ECO:0000313" key="4">
    <source>
        <dbReference type="EMBL" id="GIX79771.1"/>
    </source>
</evidence>
<dbReference type="InterPro" id="IPR036875">
    <property type="entry name" value="Znf_CCHC_sf"/>
</dbReference>
<keyword evidence="1" id="KW-0863">Zinc-finger</keyword>
<evidence type="ECO:0000313" key="5">
    <source>
        <dbReference type="Proteomes" id="UP001054837"/>
    </source>
</evidence>
<dbReference type="SUPFAM" id="SSF57756">
    <property type="entry name" value="Retrovirus zinc finger-like domains"/>
    <property type="match status" value="1"/>
</dbReference>
<sequence>MADESDLDTSILPLEEDNIDLLNESTLDMDCESMLHALAFYNNIIDSTESKEFKKKPKKAIRVNALAIVKIGASQNTYIAQLEADSKPKPPPKKAKPALSTSKKQHLAVVKPKDVTRSSADTKEFIKKSIDITQVKAGVKKVANLRNGGILIETVSEEDLEKLLKEIENNERITENYKVGKPDKRNPQFICFGVSEETDEATVAKCIKYHCGVQENSNEVKIVHSYKSQRGMNWIFETAPGLYKQIMTMNKLNIGWERVSFREYLRPLRCFKCCRFGHLAKNCKEESDVCSNCGNQGHTYKDCSKDKSCRNCILHNEKARNKVDINHSCTSRLCSSYEREIKLLINKTNYE</sequence>
<dbReference type="AlphaFoldDB" id="A0AAV4N5N9"/>
<dbReference type="InterPro" id="IPR001878">
    <property type="entry name" value="Znf_CCHC"/>
</dbReference>
<dbReference type="GO" id="GO:0003676">
    <property type="term" value="F:nucleic acid binding"/>
    <property type="evidence" value="ECO:0007669"/>
    <property type="project" value="InterPro"/>
</dbReference>
<dbReference type="GO" id="GO:0008270">
    <property type="term" value="F:zinc ion binding"/>
    <property type="evidence" value="ECO:0007669"/>
    <property type="project" value="UniProtKB-KW"/>
</dbReference>
<name>A0AAV4N5N9_9ARAC</name>
<dbReference type="SMART" id="SM00343">
    <property type="entry name" value="ZnF_C2HC"/>
    <property type="match status" value="2"/>
</dbReference>
<feature type="region of interest" description="Disordered" evidence="2">
    <location>
        <begin position="83"/>
        <end position="103"/>
    </location>
</feature>
<evidence type="ECO:0000256" key="1">
    <source>
        <dbReference type="PROSITE-ProRule" id="PRU00047"/>
    </source>
</evidence>
<dbReference type="PROSITE" id="PS50158">
    <property type="entry name" value="ZF_CCHC"/>
    <property type="match status" value="2"/>
</dbReference>
<accession>A0AAV4N5N9</accession>
<keyword evidence="1" id="KW-0479">Metal-binding</keyword>
<dbReference type="Proteomes" id="UP001054837">
    <property type="component" value="Unassembled WGS sequence"/>
</dbReference>
<organism evidence="4 5">
    <name type="scientific">Caerostris darwini</name>
    <dbReference type="NCBI Taxonomy" id="1538125"/>
    <lineage>
        <taxon>Eukaryota</taxon>
        <taxon>Metazoa</taxon>
        <taxon>Ecdysozoa</taxon>
        <taxon>Arthropoda</taxon>
        <taxon>Chelicerata</taxon>
        <taxon>Arachnida</taxon>
        <taxon>Araneae</taxon>
        <taxon>Araneomorphae</taxon>
        <taxon>Entelegynae</taxon>
        <taxon>Araneoidea</taxon>
        <taxon>Araneidae</taxon>
        <taxon>Caerostris</taxon>
    </lineage>
</organism>
<feature type="domain" description="CCHC-type" evidence="3">
    <location>
        <begin position="269"/>
        <end position="285"/>
    </location>
</feature>
<dbReference type="EMBL" id="BPLQ01001225">
    <property type="protein sequence ID" value="GIX79771.1"/>
    <property type="molecule type" value="Genomic_DNA"/>
</dbReference>
<feature type="domain" description="CCHC-type" evidence="3">
    <location>
        <begin position="290"/>
        <end position="305"/>
    </location>
</feature>
<keyword evidence="5" id="KW-1185">Reference proteome</keyword>
<evidence type="ECO:0000256" key="2">
    <source>
        <dbReference type="SAM" id="MobiDB-lite"/>
    </source>
</evidence>
<evidence type="ECO:0000259" key="3">
    <source>
        <dbReference type="PROSITE" id="PS50158"/>
    </source>
</evidence>
<gene>
    <name evidence="4" type="primary">AVEN_137935_1</name>
    <name evidence="4" type="ORF">CDAR_77421</name>
</gene>
<comment type="caution">
    <text evidence="4">The sequence shown here is derived from an EMBL/GenBank/DDBJ whole genome shotgun (WGS) entry which is preliminary data.</text>
</comment>
<keyword evidence="1" id="KW-0862">Zinc</keyword>